<keyword evidence="1" id="KW-0732">Signal</keyword>
<protein>
    <recommendedName>
        <fullName evidence="4">Lipoprotein</fullName>
    </recommendedName>
</protein>
<evidence type="ECO:0000313" key="3">
    <source>
        <dbReference type="Proteomes" id="UP000285757"/>
    </source>
</evidence>
<dbReference type="Proteomes" id="UP000285757">
    <property type="component" value="Unassembled WGS sequence"/>
</dbReference>
<dbReference type="RefSeq" id="WP_123534705.1">
    <property type="nucleotide sequence ID" value="NZ_MOBU01000017.1"/>
</dbReference>
<evidence type="ECO:0000313" key="2">
    <source>
        <dbReference type="EMBL" id="RON63645.1"/>
    </source>
</evidence>
<comment type="caution">
    <text evidence="2">The sequence shown here is derived from an EMBL/GenBank/DDBJ whole genome shotgun (WGS) entry which is preliminary data.</text>
</comment>
<proteinExistence type="predicted"/>
<feature type="signal peptide" evidence="1">
    <location>
        <begin position="1"/>
        <end position="19"/>
    </location>
</feature>
<gene>
    <name evidence="2" type="ORF">BK671_20770</name>
</gene>
<name>A0A423L5P0_PSEFL</name>
<sequence length="174" mass="19140">MRVLLAILVLCLCASCAKRVPLPETEIEFVSVTKPGHSALLDVRFSSMTDLLRFFEINAGQHQVGNALICSLDESGFFETKQDLTRYLEGEVVAVLNESAAGPYVYSAEVSAVHTPDGGTLSTYFNKKQLLMVLSARQVVACKFRTAAYAYGPYYSKSMNIPASVFVQAIERQQ</sequence>
<reference evidence="2 3" key="1">
    <citation type="submission" date="2016-10" db="EMBL/GenBank/DDBJ databases">
        <title>Comparative genome analysis of multiple Pseudomonas spp. focuses on biocontrol and plant growth promoting traits.</title>
        <authorList>
            <person name="Tao X.-Y."/>
            <person name="Taylor C.G."/>
        </authorList>
    </citation>
    <scope>NUCLEOTIDE SEQUENCE [LARGE SCALE GENOMIC DNA]</scope>
    <source>
        <strain evidence="2 3">24D3</strain>
    </source>
</reference>
<accession>A0A423L5P0</accession>
<evidence type="ECO:0008006" key="4">
    <source>
        <dbReference type="Google" id="ProtNLM"/>
    </source>
</evidence>
<evidence type="ECO:0000256" key="1">
    <source>
        <dbReference type="SAM" id="SignalP"/>
    </source>
</evidence>
<organism evidence="2 3">
    <name type="scientific">Pseudomonas fluorescens</name>
    <dbReference type="NCBI Taxonomy" id="294"/>
    <lineage>
        <taxon>Bacteria</taxon>
        <taxon>Pseudomonadati</taxon>
        <taxon>Pseudomonadota</taxon>
        <taxon>Gammaproteobacteria</taxon>
        <taxon>Pseudomonadales</taxon>
        <taxon>Pseudomonadaceae</taxon>
        <taxon>Pseudomonas</taxon>
    </lineage>
</organism>
<dbReference type="EMBL" id="MOBU01000017">
    <property type="protein sequence ID" value="RON63645.1"/>
    <property type="molecule type" value="Genomic_DNA"/>
</dbReference>
<dbReference type="AlphaFoldDB" id="A0A423L5P0"/>
<feature type="chain" id="PRO_5019146061" description="Lipoprotein" evidence="1">
    <location>
        <begin position="20"/>
        <end position="174"/>
    </location>
</feature>